<reference evidence="2 3" key="1">
    <citation type="submission" date="2020-08" db="EMBL/GenBank/DDBJ databases">
        <title>Genomic Encyclopedia of Type Strains, Phase IV (KMG-IV): sequencing the most valuable type-strain genomes for metagenomic binning, comparative biology and taxonomic classification.</title>
        <authorList>
            <person name="Goeker M."/>
        </authorList>
    </citation>
    <scope>NUCLEOTIDE SEQUENCE [LARGE SCALE GENOMIC DNA]</scope>
    <source>
        <strain evidence="2 3">DSM 22368</strain>
    </source>
</reference>
<evidence type="ECO:0000313" key="2">
    <source>
        <dbReference type="EMBL" id="MBB6520659.1"/>
    </source>
</evidence>
<dbReference type="InParanoid" id="A0A7X0JQY6"/>
<dbReference type="SUPFAM" id="SSF48452">
    <property type="entry name" value="TPR-like"/>
    <property type="match status" value="1"/>
</dbReference>
<name>A0A7X0JQY6_9GAMM</name>
<dbReference type="InterPro" id="IPR011990">
    <property type="entry name" value="TPR-like_helical_dom_sf"/>
</dbReference>
<accession>A0A7X0JQY6</accession>
<protein>
    <submittedName>
        <fullName evidence="2">Cytochrome c-type biogenesis protein CcmH/NrfG</fullName>
    </submittedName>
</protein>
<organism evidence="2 3">
    <name type="scientific">Pseudoteredinibacter isoporae</name>
    <dbReference type="NCBI Taxonomy" id="570281"/>
    <lineage>
        <taxon>Bacteria</taxon>
        <taxon>Pseudomonadati</taxon>
        <taxon>Pseudomonadota</taxon>
        <taxon>Gammaproteobacteria</taxon>
        <taxon>Cellvibrionales</taxon>
        <taxon>Cellvibrionaceae</taxon>
        <taxon>Pseudoteredinibacter</taxon>
    </lineage>
</organism>
<dbReference type="AlphaFoldDB" id="A0A7X0JQY6"/>
<feature type="coiled-coil region" evidence="1">
    <location>
        <begin position="101"/>
        <end position="128"/>
    </location>
</feature>
<keyword evidence="1" id="KW-0175">Coiled coil</keyword>
<sequence length="164" mass="18571">MKQNRTLDELLADESQCPEEINPGKDLWPGIEQAINQEQQKRTWGLSINSKIALSSAASVLAAVLLIKTDFSSNSEPQLNDSIAALVETYEQEKQQMLVRYQGQEALVSDWQQQLHDMEEAAKSLRTALENDPDNAVLIRMLGNVYQQQLDLINKVHAPQWQQI</sequence>
<dbReference type="EMBL" id="JACHHT010000001">
    <property type="protein sequence ID" value="MBB6520659.1"/>
    <property type="molecule type" value="Genomic_DNA"/>
</dbReference>
<gene>
    <name evidence="2" type="ORF">HNR48_000937</name>
</gene>
<evidence type="ECO:0000256" key="1">
    <source>
        <dbReference type="SAM" id="Coils"/>
    </source>
</evidence>
<dbReference type="RefSeq" id="WP_166850595.1">
    <property type="nucleotide sequence ID" value="NZ_JAAONY010000001.1"/>
</dbReference>
<dbReference type="Gene3D" id="1.25.40.10">
    <property type="entry name" value="Tetratricopeptide repeat domain"/>
    <property type="match status" value="1"/>
</dbReference>
<evidence type="ECO:0000313" key="3">
    <source>
        <dbReference type="Proteomes" id="UP000528457"/>
    </source>
</evidence>
<proteinExistence type="predicted"/>
<comment type="caution">
    <text evidence="2">The sequence shown here is derived from an EMBL/GenBank/DDBJ whole genome shotgun (WGS) entry which is preliminary data.</text>
</comment>
<keyword evidence="3" id="KW-1185">Reference proteome</keyword>
<dbReference type="Proteomes" id="UP000528457">
    <property type="component" value="Unassembled WGS sequence"/>
</dbReference>